<feature type="compositionally biased region" description="Low complexity" evidence="2">
    <location>
        <begin position="552"/>
        <end position="569"/>
    </location>
</feature>
<feature type="region of interest" description="Disordered" evidence="2">
    <location>
        <begin position="552"/>
        <end position="587"/>
    </location>
</feature>
<dbReference type="InterPro" id="IPR012291">
    <property type="entry name" value="CBM2_carb-bd_dom_sf"/>
</dbReference>
<keyword evidence="1 4" id="KW-0378">Hydrolase</keyword>
<dbReference type="PROSITE" id="PS51173">
    <property type="entry name" value="CBM2"/>
    <property type="match status" value="1"/>
</dbReference>
<keyword evidence="1" id="KW-0624">Polysaccharide degradation</keyword>
<proteinExistence type="inferred from homology"/>
<dbReference type="PIRSF" id="PIRSF001100">
    <property type="entry name" value="Beta_cellobiohydrolase"/>
    <property type="match status" value="1"/>
</dbReference>
<dbReference type="Gene3D" id="2.60.40.290">
    <property type="match status" value="1"/>
</dbReference>
<feature type="domain" description="CBM2" evidence="3">
    <location>
        <begin position="38"/>
        <end position="147"/>
    </location>
</feature>
<comment type="similarity">
    <text evidence="1">Belongs to the glycosyl hydrolase family 6.</text>
</comment>
<keyword evidence="1" id="KW-0326">Glycosidase</keyword>
<feature type="signal peptide" evidence="1">
    <location>
        <begin position="1"/>
        <end position="39"/>
    </location>
</feature>
<keyword evidence="5" id="KW-1185">Reference proteome</keyword>
<sequence>MRFVPLSGAVAGARRRFVAGAAVAVVAAAGALVATAANALTPLPCTYAYTIISKWPGGFQAEVAVTPTGGVSNWTIAWTFTADERVNSGWNGNFSQSGQRVTVTNPAWQPTIAAGSTVRPGFVASVTGSPPLRLASITLNGLTCYPPGTSTASATATSRPPTSGVPTSGAAPTSGTPETSSAPTSAVATTSGPPTRTNPYAGAVGYRNPDFTARVAGSAATRTGDVAAAMTRVGEQPTGIWLSSIASVANLRGHLDRALAQRTVVGAPVVVTVVLDNLPNRDCNEWVPHGELSVTNNGLARYKTEYVDAIAAVLRDPAYASLRIATIVEPGALVNLVMQSTRTAACAEVIAGQVYTDGVRYALNALAPIANVWTYLDASHSYALGYETNLVPAAQLYATLAASTSAGLASIDGFAINSAGYSPIVEPFITDTRKTINGQMLLMSRWIDWSDVIDEEDYITALHAELVSAGFPADIGIVVDTSRNGWGGPNRPTAVSTSTDINTYVDQSRVDRRIYRSNWCNQVGAGIGERPRANPMPHVDAFIWAWQPGASDGAAPAAAGQPRPDGADPMCDPSWSPPMGSIRPSGASYGAPAEGGWFDAYFETLVRNAYPAL</sequence>
<organism evidence="4 5">
    <name type="scientific">Luedemannella helvata</name>
    <dbReference type="NCBI Taxonomy" id="349315"/>
    <lineage>
        <taxon>Bacteria</taxon>
        <taxon>Bacillati</taxon>
        <taxon>Actinomycetota</taxon>
        <taxon>Actinomycetes</taxon>
        <taxon>Micromonosporales</taxon>
        <taxon>Micromonosporaceae</taxon>
        <taxon>Luedemannella</taxon>
    </lineage>
</organism>
<dbReference type="InterPro" id="IPR036434">
    <property type="entry name" value="Beta_cellobiohydrolase_sf"/>
</dbReference>
<dbReference type="RefSeq" id="WP_344087897.1">
    <property type="nucleotide sequence ID" value="NZ_BAAALS010000041.1"/>
</dbReference>
<dbReference type="SUPFAM" id="SSF49384">
    <property type="entry name" value="Carbohydrate-binding domain"/>
    <property type="match status" value="1"/>
</dbReference>
<dbReference type="InterPro" id="IPR001919">
    <property type="entry name" value="CBD2"/>
</dbReference>
<dbReference type="Gene3D" id="3.20.20.40">
    <property type="entry name" value="1, 4-beta cellobiohydrolase"/>
    <property type="match status" value="1"/>
</dbReference>
<keyword evidence="1" id="KW-0119">Carbohydrate metabolism</keyword>
<reference evidence="4 5" key="1">
    <citation type="journal article" date="2019" name="Int. J. Syst. Evol. Microbiol.">
        <title>The Global Catalogue of Microorganisms (GCM) 10K type strain sequencing project: providing services to taxonomists for standard genome sequencing and annotation.</title>
        <authorList>
            <consortium name="The Broad Institute Genomics Platform"/>
            <consortium name="The Broad Institute Genome Sequencing Center for Infectious Disease"/>
            <person name="Wu L."/>
            <person name="Ma J."/>
        </authorList>
    </citation>
    <scope>NUCLEOTIDE SEQUENCE [LARGE SCALE GENOMIC DNA]</scope>
    <source>
        <strain evidence="4 5">JCM 13249</strain>
    </source>
</reference>
<dbReference type="InterPro" id="IPR006311">
    <property type="entry name" value="TAT_signal"/>
</dbReference>
<dbReference type="EMBL" id="BAAALS010000041">
    <property type="protein sequence ID" value="GAA1775058.1"/>
    <property type="molecule type" value="Genomic_DNA"/>
</dbReference>
<evidence type="ECO:0000313" key="5">
    <source>
        <dbReference type="Proteomes" id="UP001500655"/>
    </source>
</evidence>
<dbReference type="GO" id="GO:0016787">
    <property type="term" value="F:hydrolase activity"/>
    <property type="evidence" value="ECO:0007669"/>
    <property type="project" value="UniProtKB-KW"/>
</dbReference>
<dbReference type="PRINTS" id="PR00733">
    <property type="entry name" value="GLHYDRLASE6"/>
</dbReference>
<dbReference type="EC" id="3.2.1.-" evidence="1"/>
<dbReference type="SUPFAM" id="SSF51989">
    <property type="entry name" value="Glycosyl hydrolases family 6, cellulases"/>
    <property type="match status" value="1"/>
</dbReference>
<name>A0ABN2L6X9_9ACTN</name>
<evidence type="ECO:0000313" key="4">
    <source>
        <dbReference type="EMBL" id="GAA1775058.1"/>
    </source>
</evidence>
<evidence type="ECO:0000259" key="3">
    <source>
        <dbReference type="PROSITE" id="PS51173"/>
    </source>
</evidence>
<accession>A0ABN2L6X9</accession>
<keyword evidence="1" id="KW-0732">Signal</keyword>
<keyword evidence="1" id="KW-0136">Cellulose degradation</keyword>
<dbReference type="Pfam" id="PF01341">
    <property type="entry name" value="Glyco_hydro_6"/>
    <property type="match status" value="1"/>
</dbReference>
<evidence type="ECO:0000256" key="1">
    <source>
        <dbReference type="RuleBase" id="RU361186"/>
    </source>
</evidence>
<dbReference type="PANTHER" id="PTHR34876:SF4">
    <property type="entry name" value="1,4-BETA-D-GLUCAN CELLOBIOHYDROLASE C-RELATED"/>
    <property type="match status" value="1"/>
</dbReference>
<dbReference type="InterPro" id="IPR008965">
    <property type="entry name" value="CBM2/CBM3_carb-bd_dom_sf"/>
</dbReference>
<evidence type="ECO:0000256" key="2">
    <source>
        <dbReference type="SAM" id="MobiDB-lite"/>
    </source>
</evidence>
<feature type="compositionally biased region" description="Low complexity" evidence="2">
    <location>
        <begin position="149"/>
        <end position="195"/>
    </location>
</feature>
<gene>
    <name evidence="4" type="ORF">GCM10009681_53350</name>
</gene>
<protein>
    <recommendedName>
        <fullName evidence="1">Glucanase</fullName>
        <ecNumber evidence="1">3.2.1.-</ecNumber>
    </recommendedName>
</protein>
<dbReference type="SMART" id="SM00637">
    <property type="entry name" value="CBD_II"/>
    <property type="match status" value="1"/>
</dbReference>
<dbReference type="Proteomes" id="UP001500655">
    <property type="component" value="Unassembled WGS sequence"/>
</dbReference>
<feature type="region of interest" description="Disordered" evidence="2">
    <location>
        <begin position="149"/>
        <end position="204"/>
    </location>
</feature>
<dbReference type="PANTHER" id="PTHR34876">
    <property type="match status" value="1"/>
</dbReference>
<dbReference type="InterPro" id="IPR016288">
    <property type="entry name" value="Beta_cellobiohydrolase"/>
</dbReference>
<dbReference type="PROSITE" id="PS51318">
    <property type="entry name" value="TAT"/>
    <property type="match status" value="1"/>
</dbReference>
<comment type="caution">
    <text evidence="4">The sequence shown here is derived from an EMBL/GenBank/DDBJ whole genome shotgun (WGS) entry which is preliminary data.</text>
</comment>
<feature type="chain" id="PRO_5044959784" description="Glucanase" evidence="1">
    <location>
        <begin position="40"/>
        <end position="613"/>
    </location>
</feature>
<dbReference type="Pfam" id="PF00553">
    <property type="entry name" value="CBM_2"/>
    <property type="match status" value="1"/>
</dbReference>